<feature type="binding site" evidence="11">
    <location>
        <position position="290"/>
    </location>
    <ligand>
        <name>Mg(2+)</name>
        <dbReference type="ChEBI" id="CHEBI:18420"/>
    </ligand>
</feature>
<comment type="catalytic activity">
    <reaction evidence="9 10">
        <text>L-threonyl-[protein] + FAD = FMN-L-threonyl-[protein] + AMP + H(+)</text>
        <dbReference type="Rhea" id="RHEA:36847"/>
        <dbReference type="Rhea" id="RHEA-COMP:11060"/>
        <dbReference type="Rhea" id="RHEA-COMP:11061"/>
        <dbReference type="ChEBI" id="CHEBI:15378"/>
        <dbReference type="ChEBI" id="CHEBI:30013"/>
        <dbReference type="ChEBI" id="CHEBI:57692"/>
        <dbReference type="ChEBI" id="CHEBI:74257"/>
        <dbReference type="ChEBI" id="CHEBI:456215"/>
        <dbReference type="EC" id="2.7.1.180"/>
    </reaction>
</comment>
<dbReference type="AlphaFoldDB" id="A0AA49JKJ4"/>
<dbReference type="EMBL" id="CP120682">
    <property type="protein sequence ID" value="WKN40337.1"/>
    <property type="molecule type" value="Genomic_DNA"/>
</dbReference>
<evidence type="ECO:0000256" key="5">
    <source>
        <dbReference type="ARBA" id="ARBA00022723"/>
    </source>
</evidence>
<dbReference type="PANTHER" id="PTHR30040">
    <property type="entry name" value="THIAMINE BIOSYNTHESIS LIPOPROTEIN APBE"/>
    <property type="match status" value="1"/>
</dbReference>
<evidence type="ECO:0000313" key="13">
    <source>
        <dbReference type="EMBL" id="WKN40337.1"/>
    </source>
</evidence>
<reference evidence="13" key="2">
    <citation type="journal article" date="2024" name="Antonie Van Leeuwenhoek">
        <title>Roseihalotalea indica gen. nov., sp. nov., a halophilic Bacteroidetes from mesopelagic Southwest Indian Ocean with higher carbohydrate metabolic potential.</title>
        <authorList>
            <person name="Chen B."/>
            <person name="Zhang M."/>
            <person name="Lin D."/>
            <person name="Ye J."/>
            <person name="Tang K."/>
        </authorList>
    </citation>
    <scope>NUCLEOTIDE SEQUENCE</scope>
    <source>
        <strain evidence="13">TK19036</strain>
    </source>
</reference>
<sequence>MNPNQRKNIIYSLVLLASVVLVWWIRDQKNPGNDSVYISVRGQTMGTTYNIKYNDKQQRNLKPGIDSLLEVFNQSVNHYLPDSEITRFNNDDTLYFDLPYFYPVLKRSDEIVQATDSAFDPTVAPLVNAWGFGPEDRRLPDSATVDSLLQLVGFNKIVYTEDYVTKTDSGVSLNFSAVAKGYGVDVVADYMEEKGIENFMVEIGGEVSCRGVNDRGDLWRIGIDNPDELGEMSVAIALDDQAIATSGDYRNYYEVDGKKYAHTINPKTGYQVKHSVLSVSVIASDCMTADGFATAFMVLGLERAKEVAAQEPELEVYIIYDDHGTVKTFQTAGIDKMLINL</sequence>
<dbReference type="InterPro" id="IPR024932">
    <property type="entry name" value="ApbE"/>
</dbReference>
<keyword evidence="3 10" id="KW-0285">Flavoprotein</keyword>
<organism evidence="13">
    <name type="scientific">Roseihalotalea indica</name>
    <dbReference type="NCBI Taxonomy" id="2867963"/>
    <lineage>
        <taxon>Bacteria</taxon>
        <taxon>Pseudomonadati</taxon>
        <taxon>Bacteroidota</taxon>
        <taxon>Cytophagia</taxon>
        <taxon>Cytophagales</taxon>
        <taxon>Catalimonadaceae</taxon>
        <taxon>Roseihalotalea</taxon>
    </lineage>
</organism>
<feature type="binding site" evidence="11">
    <location>
        <position position="294"/>
    </location>
    <ligand>
        <name>Mg(2+)</name>
        <dbReference type="ChEBI" id="CHEBI:18420"/>
    </ligand>
</feature>
<comment type="cofactor">
    <cofactor evidence="11">
        <name>Mg(2+)</name>
        <dbReference type="ChEBI" id="CHEBI:18420"/>
    </cofactor>
    <cofactor evidence="11">
        <name>Mn(2+)</name>
        <dbReference type="ChEBI" id="CHEBI:29035"/>
    </cofactor>
    <text evidence="11">Magnesium. Can also use manganese.</text>
</comment>
<protein>
    <recommendedName>
        <fullName evidence="2 10">FAD:protein FMN transferase</fullName>
        <ecNumber evidence="1 10">2.7.1.180</ecNumber>
    </recommendedName>
    <alternativeName>
        <fullName evidence="8 10">Flavin transferase</fullName>
    </alternativeName>
</protein>
<evidence type="ECO:0000256" key="12">
    <source>
        <dbReference type="SAM" id="Phobius"/>
    </source>
</evidence>
<dbReference type="EC" id="2.7.1.180" evidence="1 10"/>
<dbReference type="Gene3D" id="3.10.520.10">
    <property type="entry name" value="ApbE-like domains"/>
    <property type="match status" value="1"/>
</dbReference>
<dbReference type="GO" id="GO:0046872">
    <property type="term" value="F:metal ion binding"/>
    <property type="evidence" value="ECO:0007669"/>
    <property type="project" value="UniProtKB-UniRule"/>
</dbReference>
<keyword evidence="12" id="KW-1133">Transmembrane helix</keyword>
<name>A0AA49JKJ4_9BACT</name>
<accession>A0AA49JKJ4</accession>
<keyword evidence="12" id="KW-0472">Membrane</keyword>
<dbReference type="PIRSF" id="PIRSF006268">
    <property type="entry name" value="ApbE"/>
    <property type="match status" value="1"/>
</dbReference>
<reference evidence="13" key="1">
    <citation type="journal article" date="2023" name="Comput. Struct. Biotechnol. J.">
        <title>Discovery of a novel marine Bacteroidetes with a rich repertoire of carbohydrate-active enzymes.</title>
        <authorList>
            <person name="Chen B."/>
            <person name="Liu G."/>
            <person name="Chen Q."/>
            <person name="Wang H."/>
            <person name="Liu L."/>
            <person name="Tang K."/>
        </authorList>
    </citation>
    <scope>NUCLEOTIDE SEQUENCE</scope>
    <source>
        <strain evidence="13">TK19036</strain>
    </source>
</reference>
<evidence type="ECO:0000256" key="2">
    <source>
        <dbReference type="ARBA" id="ARBA00016337"/>
    </source>
</evidence>
<evidence type="ECO:0000256" key="8">
    <source>
        <dbReference type="ARBA" id="ARBA00031306"/>
    </source>
</evidence>
<feature type="binding site" evidence="11">
    <location>
        <position position="177"/>
    </location>
    <ligand>
        <name>Mg(2+)</name>
        <dbReference type="ChEBI" id="CHEBI:18420"/>
    </ligand>
</feature>
<dbReference type="InterPro" id="IPR003374">
    <property type="entry name" value="ApbE-like_sf"/>
</dbReference>
<evidence type="ECO:0000256" key="1">
    <source>
        <dbReference type="ARBA" id="ARBA00011955"/>
    </source>
</evidence>
<keyword evidence="4 10" id="KW-0808">Transferase</keyword>
<dbReference type="PANTHER" id="PTHR30040:SF2">
    <property type="entry name" value="FAD:PROTEIN FMN TRANSFERASE"/>
    <property type="match status" value="1"/>
</dbReference>
<keyword evidence="12" id="KW-0812">Transmembrane</keyword>
<feature type="transmembrane region" description="Helical" evidence="12">
    <location>
        <begin position="9"/>
        <end position="25"/>
    </location>
</feature>
<evidence type="ECO:0000256" key="7">
    <source>
        <dbReference type="ARBA" id="ARBA00022842"/>
    </source>
</evidence>
<keyword evidence="7 10" id="KW-0460">Magnesium</keyword>
<dbReference type="Pfam" id="PF02424">
    <property type="entry name" value="ApbE"/>
    <property type="match status" value="1"/>
</dbReference>
<comment type="similarity">
    <text evidence="10">Belongs to the ApbE family.</text>
</comment>
<evidence type="ECO:0000256" key="3">
    <source>
        <dbReference type="ARBA" id="ARBA00022630"/>
    </source>
</evidence>
<evidence type="ECO:0000256" key="11">
    <source>
        <dbReference type="PIRSR" id="PIRSR006268-2"/>
    </source>
</evidence>
<proteinExistence type="inferred from homology"/>
<gene>
    <name evidence="13" type="ORF">K4G66_12685</name>
</gene>
<keyword evidence="5 10" id="KW-0479">Metal-binding</keyword>
<evidence type="ECO:0000256" key="9">
    <source>
        <dbReference type="ARBA" id="ARBA00048540"/>
    </source>
</evidence>
<dbReference type="GO" id="GO:0016740">
    <property type="term" value="F:transferase activity"/>
    <property type="evidence" value="ECO:0007669"/>
    <property type="project" value="UniProtKB-UniRule"/>
</dbReference>
<evidence type="ECO:0000256" key="10">
    <source>
        <dbReference type="PIRNR" id="PIRNR006268"/>
    </source>
</evidence>
<keyword evidence="6 10" id="KW-0274">FAD</keyword>
<dbReference type="SUPFAM" id="SSF143631">
    <property type="entry name" value="ApbE-like"/>
    <property type="match status" value="1"/>
</dbReference>
<evidence type="ECO:0000256" key="6">
    <source>
        <dbReference type="ARBA" id="ARBA00022827"/>
    </source>
</evidence>
<evidence type="ECO:0000256" key="4">
    <source>
        <dbReference type="ARBA" id="ARBA00022679"/>
    </source>
</evidence>